<dbReference type="Pfam" id="PF00048">
    <property type="entry name" value="IL8"/>
    <property type="match status" value="1"/>
</dbReference>
<evidence type="ECO:0000259" key="2">
    <source>
        <dbReference type="SMART" id="SM00199"/>
    </source>
</evidence>
<keyword evidence="4" id="KW-1185">Reference proteome</keyword>
<gene>
    <name evidence="3" type="primary">LOC114471344</name>
</gene>
<dbReference type="SUPFAM" id="SSF54117">
    <property type="entry name" value="Interleukin 8-like chemokines"/>
    <property type="match status" value="1"/>
</dbReference>
<reference evidence="3" key="1">
    <citation type="submission" date="2020-06" db="EMBL/GenBank/DDBJ databases">
        <authorList>
            <consortium name="Wellcome Sanger Institute Data Sharing"/>
        </authorList>
    </citation>
    <scope>NUCLEOTIDE SEQUENCE [LARGE SCALE GENOMIC DNA]</scope>
</reference>
<proteinExistence type="predicted"/>
<dbReference type="InterPro" id="IPR036048">
    <property type="entry name" value="Interleukin_8-like_sf"/>
</dbReference>
<dbReference type="GO" id="GO:0008009">
    <property type="term" value="F:chemokine activity"/>
    <property type="evidence" value="ECO:0007669"/>
    <property type="project" value="InterPro"/>
</dbReference>
<dbReference type="SMART" id="SM00199">
    <property type="entry name" value="SCY"/>
    <property type="match status" value="1"/>
</dbReference>
<dbReference type="GO" id="GO:0006955">
    <property type="term" value="P:immune response"/>
    <property type="evidence" value="ECO:0007669"/>
    <property type="project" value="InterPro"/>
</dbReference>
<dbReference type="Gene3D" id="2.40.50.40">
    <property type="match status" value="1"/>
</dbReference>
<evidence type="ECO:0000313" key="3">
    <source>
        <dbReference type="Ensembl" id="ENSGWIP00000014522.1"/>
    </source>
</evidence>
<dbReference type="GeneID" id="114471344"/>
<accession>A0A8C5E0V4</accession>
<evidence type="ECO:0000313" key="4">
    <source>
        <dbReference type="Proteomes" id="UP000694680"/>
    </source>
</evidence>
<reference evidence="3" key="3">
    <citation type="submission" date="2025-09" db="UniProtKB">
        <authorList>
            <consortium name="Ensembl"/>
        </authorList>
    </citation>
    <scope>IDENTIFICATION</scope>
</reference>
<evidence type="ECO:0000256" key="1">
    <source>
        <dbReference type="ARBA" id="ARBA00022514"/>
    </source>
</evidence>
<feature type="domain" description="Chemokine interleukin-8-like" evidence="2">
    <location>
        <begin position="64"/>
        <end position="125"/>
    </location>
</feature>
<dbReference type="Proteomes" id="UP000694680">
    <property type="component" value="Chromosome 10"/>
</dbReference>
<keyword evidence="1" id="KW-0202">Cytokine</keyword>
<dbReference type="Ensembl" id="ENSGWIT00000016043.1">
    <property type="protein sequence ID" value="ENSGWIP00000014522.1"/>
    <property type="gene ID" value="ENSGWIG00000008196.1"/>
</dbReference>
<dbReference type="InterPro" id="IPR001811">
    <property type="entry name" value="Chemokine_IL8-like_dom"/>
</dbReference>
<dbReference type="InterPro" id="IPR001089">
    <property type="entry name" value="Chemokine_CXC"/>
</dbReference>
<dbReference type="OrthoDB" id="8872899at2759"/>
<dbReference type="RefSeq" id="XP_028315901.1">
    <property type="nucleotide sequence ID" value="XM_028460100.1"/>
</dbReference>
<dbReference type="AlphaFoldDB" id="A0A8C5E0V4"/>
<sequence>MRPRSVFKEALRSVSSYSSTAGQKVTLTKKRKERKKATMSRIINLCLLLAVVVCFCNAQLHSSKQQCLCRSVTNSLSKESPVKSLQLFQATNFCNKVEIVVTMENDERYCLNPKSNVFKKKLSFLLNKRSKGVFTLTKSGASSTTAAF</sequence>
<organism evidence="3 4">
    <name type="scientific">Gouania willdenowi</name>
    <name type="common">Blunt-snouted clingfish</name>
    <name type="synonym">Lepadogaster willdenowi</name>
    <dbReference type="NCBI Taxonomy" id="441366"/>
    <lineage>
        <taxon>Eukaryota</taxon>
        <taxon>Metazoa</taxon>
        <taxon>Chordata</taxon>
        <taxon>Craniata</taxon>
        <taxon>Vertebrata</taxon>
        <taxon>Euteleostomi</taxon>
        <taxon>Actinopterygii</taxon>
        <taxon>Neopterygii</taxon>
        <taxon>Teleostei</taxon>
        <taxon>Neoteleostei</taxon>
        <taxon>Acanthomorphata</taxon>
        <taxon>Ovalentaria</taxon>
        <taxon>Blenniimorphae</taxon>
        <taxon>Blenniiformes</taxon>
        <taxon>Gobiesocoidei</taxon>
        <taxon>Gobiesocidae</taxon>
        <taxon>Gobiesocinae</taxon>
        <taxon>Gouania</taxon>
    </lineage>
</organism>
<name>A0A8C5E0V4_GOUWI</name>
<dbReference type="PRINTS" id="PR00437">
    <property type="entry name" value="SMALLCYTKCXC"/>
</dbReference>
<reference evidence="3" key="2">
    <citation type="submission" date="2025-08" db="UniProtKB">
        <authorList>
            <consortium name="Ensembl"/>
        </authorList>
    </citation>
    <scope>IDENTIFICATION</scope>
</reference>
<dbReference type="GO" id="GO:0005615">
    <property type="term" value="C:extracellular space"/>
    <property type="evidence" value="ECO:0007669"/>
    <property type="project" value="UniProtKB-KW"/>
</dbReference>
<protein>
    <submittedName>
        <fullName evidence="3">C-X-C motif chemokine 10-like</fullName>
    </submittedName>
</protein>